<reference evidence="5" key="1">
    <citation type="journal article" date="2016" name="Front. Microbiol.">
        <title>Genome Sequence of the Piezophilic, Mesophilic Sulfate-Reducing Bacterium Desulfovibrio indicus J2T.</title>
        <authorList>
            <person name="Cao J."/>
            <person name="Maignien L."/>
            <person name="Shao Z."/>
            <person name="Alain K."/>
            <person name="Jebbar M."/>
        </authorList>
    </citation>
    <scope>NUCLEOTIDE SEQUENCE</scope>
    <source>
        <strain evidence="5">NBRC 103626</strain>
    </source>
</reference>
<evidence type="ECO:0000256" key="2">
    <source>
        <dbReference type="ARBA" id="ARBA00011881"/>
    </source>
</evidence>
<dbReference type="RefSeq" id="WP_283206234.1">
    <property type="nucleotide sequence ID" value="NZ_BPQM01000003.1"/>
</dbReference>
<evidence type="ECO:0000256" key="3">
    <source>
        <dbReference type="ARBA" id="ARBA00022898"/>
    </source>
</evidence>
<accession>A0AA37HLD0</accession>
<dbReference type="SUPFAM" id="SSF53383">
    <property type="entry name" value="PLP-dependent transferases"/>
    <property type="match status" value="1"/>
</dbReference>
<organism evidence="5 6">
    <name type="scientific">Methylobacterium gregans</name>
    <dbReference type="NCBI Taxonomy" id="374424"/>
    <lineage>
        <taxon>Bacteria</taxon>
        <taxon>Pseudomonadati</taxon>
        <taxon>Pseudomonadota</taxon>
        <taxon>Alphaproteobacteria</taxon>
        <taxon>Hyphomicrobiales</taxon>
        <taxon>Methylobacteriaceae</taxon>
        <taxon>Methylobacterium</taxon>
    </lineage>
</organism>
<evidence type="ECO:0000256" key="1">
    <source>
        <dbReference type="ARBA" id="ARBA00001933"/>
    </source>
</evidence>
<dbReference type="GO" id="GO:0006520">
    <property type="term" value="P:amino acid metabolic process"/>
    <property type="evidence" value="ECO:0007669"/>
    <property type="project" value="InterPro"/>
</dbReference>
<dbReference type="InterPro" id="IPR015424">
    <property type="entry name" value="PyrdxlP-dep_Trfase"/>
</dbReference>
<keyword evidence="3" id="KW-0663">Pyridoxal phosphate</keyword>
<evidence type="ECO:0000313" key="6">
    <source>
        <dbReference type="Proteomes" id="UP001055108"/>
    </source>
</evidence>
<dbReference type="Pfam" id="PF01212">
    <property type="entry name" value="Beta_elim_lyase"/>
    <property type="match status" value="1"/>
</dbReference>
<feature type="domain" description="Aromatic amino acid beta-eliminating lyase/threonine aldolase" evidence="4">
    <location>
        <begin position="12"/>
        <end position="69"/>
    </location>
</feature>
<proteinExistence type="predicted"/>
<dbReference type="Proteomes" id="UP001055108">
    <property type="component" value="Unassembled WGS sequence"/>
</dbReference>
<comment type="cofactor">
    <cofactor evidence="1">
        <name>pyridoxal 5'-phosphate</name>
        <dbReference type="ChEBI" id="CHEBI:597326"/>
    </cofactor>
</comment>
<keyword evidence="6" id="KW-1185">Reference proteome</keyword>
<dbReference type="InterPro" id="IPR015421">
    <property type="entry name" value="PyrdxlP-dep_Trfase_major"/>
</dbReference>
<dbReference type="AlphaFoldDB" id="A0AA37HLD0"/>
<dbReference type="GO" id="GO:0016829">
    <property type="term" value="F:lyase activity"/>
    <property type="evidence" value="ECO:0007669"/>
    <property type="project" value="InterPro"/>
</dbReference>
<comment type="subunit">
    <text evidence="2">Homotetramer.</text>
</comment>
<evidence type="ECO:0000313" key="5">
    <source>
        <dbReference type="EMBL" id="GJD76987.1"/>
    </source>
</evidence>
<dbReference type="Gene3D" id="3.40.640.10">
    <property type="entry name" value="Type I PLP-dependent aspartate aminotransferase-like (Major domain)"/>
    <property type="match status" value="1"/>
</dbReference>
<reference evidence="5" key="2">
    <citation type="submission" date="2021-08" db="EMBL/GenBank/DDBJ databases">
        <authorList>
            <person name="Tani A."/>
            <person name="Ola A."/>
            <person name="Ogura Y."/>
            <person name="Katsura K."/>
            <person name="Hayashi T."/>
        </authorList>
    </citation>
    <scope>NUCLEOTIDE SEQUENCE</scope>
    <source>
        <strain evidence="5">NBRC 103626</strain>
    </source>
</reference>
<sequence length="93" mass="9801">MISHAQQSASVNYSGICPEAWAAMAAAKAGHAPAYSEDAWTARAADAFRTLFETPFEVFLAFNGTAANAPADENVQATRRSFTFPASIRSSGA</sequence>
<name>A0AA37HLD0_9HYPH</name>
<comment type="caution">
    <text evidence="5">The sequence shown here is derived from an EMBL/GenBank/DDBJ whole genome shotgun (WGS) entry which is preliminary data.</text>
</comment>
<dbReference type="InterPro" id="IPR001597">
    <property type="entry name" value="ArAA_b-elim_lyase/Thr_aldolase"/>
</dbReference>
<dbReference type="EMBL" id="BPQM01000003">
    <property type="protein sequence ID" value="GJD76987.1"/>
    <property type="molecule type" value="Genomic_DNA"/>
</dbReference>
<protein>
    <recommendedName>
        <fullName evidence="4">Aromatic amino acid beta-eliminating lyase/threonine aldolase domain-containing protein</fullName>
    </recommendedName>
</protein>
<gene>
    <name evidence="5" type="ORF">NBEOAGPD_0188</name>
</gene>
<evidence type="ECO:0000259" key="4">
    <source>
        <dbReference type="Pfam" id="PF01212"/>
    </source>
</evidence>